<protein>
    <submittedName>
        <fullName evidence="14">ATP synthase CFO B chain subunit I</fullName>
    </submittedName>
</protein>
<proteinExistence type="inferred from homology"/>
<evidence type="ECO:0000256" key="4">
    <source>
        <dbReference type="ARBA" id="ARBA00022692"/>
    </source>
</evidence>
<comment type="function">
    <text evidence="10">F(1)F(0) ATP synthase produces ATP from ADP in the presence of a proton or sodium gradient. F-type ATPases consist of two structural domains, F(1) containing the extramembraneous catalytic core and F(0) containing the membrane proton channel, linked together by a central stalk and a peripheral stalk. During catalysis, ATP synthesis in the catalytic domain of F(1) is coupled via a rotary mechanism of the central stalk subunits to proton translocation.</text>
</comment>
<dbReference type="PANTHER" id="PTHR34264">
    <property type="entry name" value="ATP SYNTHASE SUBUNIT B, CHLOROPLASTIC"/>
    <property type="match status" value="1"/>
</dbReference>
<comment type="subcellular location">
    <subcellularLocation>
        <location evidence="1">Membrane</location>
        <topology evidence="1">Single-pass membrane protein</topology>
    </subcellularLocation>
</comment>
<keyword evidence="14" id="KW-0934">Plastid</keyword>
<evidence type="ECO:0000256" key="10">
    <source>
        <dbReference type="ARBA" id="ARBA00025198"/>
    </source>
</evidence>
<evidence type="ECO:0000256" key="9">
    <source>
        <dbReference type="ARBA" id="ARBA00023310"/>
    </source>
</evidence>
<dbReference type="PANTHER" id="PTHR34264:SF3">
    <property type="entry name" value="ATP SYNTHASE SUBUNIT B, CHLOROPLASTIC"/>
    <property type="match status" value="1"/>
</dbReference>
<evidence type="ECO:0000313" key="14">
    <source>
        <dbReference type="EMBL" id="AYR06286.1"/>
    </source>
</evidence>
<evidence type="ECO:0000256" key="13">
    <source>
        <dbReference type="SAM" id="Phobius"/>
    </source>
</evidence>
<dbReference type="NCBIfam" id="NF005606">
    <property type="entry name" value="PRK07352.1"/>
    <property type="match status" value="1"/>
</dbReference>
<keyword evidence="12" id="KW-0175">Coiled coil</keyword>
<gene>
    <name evidence="14" type="primary">atpF</name>
</gene>
<accession>A0A3G3MHH7</accession>
<dbReference type="CDD" id="cd06503">
    <property type="entry name" value="ATP-synt_Fo_b"/>
    <property type="match status" value="1"/>
</dbReference>
<dbReference type="EMBL" id="MH281629">
    <property type="protein sequence ID" value="AYR06286.1"/>
    <property type="molecule type" value="Genomic_DNA"/>
</dbReference>
<evidence type="ECO:0000256" key="12">
    <source>
        <dbReference type="SAM" id="Coils"/>
    </source>
</evidence>
<reference evidence="14" key="1">
    <citation type="journal article" date="2018" name="Genome Biol. Evol.">
        <title>Mitochondrial and Plastid Genomes from Coralline Red Algae Provide Insights into the Incongruent Evolutionary Histories of Organelles.</title>
        <authorList>
            <person name="Lee J."/>
            <person name="Song H.J."/>
            <person name="In Park S."/>
            <person name="Lee Y.M."/>
            <person name="Jeong S.Y."/>
            <person name="Oh Cho T."/>
            <person name="Kim J.H."/>
            <person name="Choi H.G."/>
            <person name="Choi C.G."/>
            <person name="Nelson W.A."/>
            <person name="Fredericq S."/>
            <person name="Bhattacharya D."/>
            <person name="Su Yoon H."/>
        </authorList>
    </citation>
    <scope>NUCLEOTIDE SEQUENCE</scope>
</reference>
<keyword evidence="5 11" id="KW-0375">Hydrogen ion transport</keyword>
<dbReference type="GO" id="GO:0015986">
    <property type="term" value="P:proton motive force-driven ATP synthesis"/>
    <property type="evidence" value="ECO:0007669"/>
    <property type="project" value="InterPro"/>
</dbReference>
<dbReference type="GO" id="GO:0045259">
    <property type="term" value="C:proton-transporting ATP synthase complex"/>
    <property type="evidence" value="ECO:0007669"/>
    <property type="project" value="UniProtKB-KW"/>
</dbReference>
<keyword evidence="9" id="KW-0066">ATP synthesis</keyword>
<evidence type="ECO:0000256" key="11">
    <source>
        <dbReference type="RuleBase" id="RU003848"/>
    </source>
</evidence>
<keyword evidence="3 11" id="KW-0138">CF(0)</keyword>
<dbReference type="AlphaFoldDB" id="A0A3G3MHH7"/>
<evidence type="ECO:0000256" key="2">
    <source>
        <dbReference type="ARBA" id="ARBA00022448"/>
    </source>
</evidence>
<keyword evidence="7 11" id="KW-0406">Ion transport</keyword>
<evidence type="ECO:0000256" key="8">
    <source>
        <dbReference type="ARBA" id="ARBA00023136"/>
    </source>
</evidence>
<dbReference type="InterPro" id="IPR002146">
    <property type="entry name" value="ATP_synth_b/b'su_bac/chlpt"/>
</dbReference>
<name>A0A3G3MHH7_9FLOR</name>
<sequence length="180" mass="20001">MKNYIQIFEVFCQYAAGEGLGINANFLEANVINILLLLGGLIYVLRQFLGATLISRKEKVLATIQEAEERLEQANTRLSESEKQLSQTQIIINQIEEEARGTAEKVRDSILSQGTLDIERLTAASKTNIATAESQVRQQLRQQITALAIQQVSMQLKNQLTSLVQSKIIDDDIAQLGGKL</sequence>
<evidence type="ECO:0000256" key="6">
    <source>
        <dbReference type="ARBA" id="ARBA00022989"/>
    </source>
</evidence>
<evidence type="ECO:0000256" key="5">
    <source>
        <dbReference type="ARBA" id="ARBA00022781"/>
    </source>
</evidence>
<keyword evidence="4 11" id="KW-0812">Transmembrane</keyword>
<keyword evidence="6 13" id="KW-1133">Transmembrane helix</keyword>
<evidence type="ECO:0000256" key="7">
    <source>
        <dbReference type="ARBA" id="ARBA00023065"/>
    </source>
</evidence>
<geneLocation type="plastid" evidence="14"/>
<evidence type="ECO:0000256" key="1">
    <source>
        <dbReference type="ARBA" id="ARBA00004167"/>
    </source>
</evidence>
<comment type="similarity">
    <text evidence="11">Belongs to the ATPase B chain family.</text>
</comment>
<feature type="coiled-coil region" evidence="12">
    <location>
        <begin position="54"/>
        <end position="98"/>
    </location>
</feature>
<feature type="transmembrane region" description="Helical" evidence="13">
    <location>
        <begin position="31"/>
        <end position="49"/>
    </location>
</feature>
<dbReference type="Pfam" id="PF00430">
    <property type="entry name" value="ATP-synt_B"/>
    <property type="match status" value="1"/>
</dbReference>
<keyword evidence="2 11" id="KW-0813">Transport</keyword>
<dbReference type="HAMAP" id="MF_01398">
    <property type="entry name" value="ATP_synth_b_bprime"/>
    <property type="match status" value="1"/>
</dbReference>
<evidence type="ECO:0000256" key="3">
    <source>
        <dbReference type="ARBA" id="ARBA00022547"/>
    </source>
</evidence>
<organism evidence="14">
    <name type="scientific">Renouxia sp</name>
    <dbReference type="NCBI Taxonomy" id="2485823"/>
    <lineage>
        <taxon>Eukaryota</taxon>
        <taxon>Rhodophyta</taxon>
        <taxon>Florideophyceae</taxon>
        <taxon>Corallinophycidae</taxon>
        <taxon>Rhodogorgonales</taxon>
        <taxon>Rhodogorgonaceae</taxon>
        <taxon>Renouxia</taxon>
    </lineage>
</organism>
<keyword evidence="8 13" id="KW-0472">Membrane</keyword>
<dbReference type="GO" id="GO:0015078">
    <property type="term" value="F:proton transmembrane transporter activity"/>
    <property type="evidence" value="ECO:0007669"/>
    <property type="project" value="InterPro"/>
</dbReference>